<dbReference type="CDD" id="cd09608">
    <property type="entry name" value="M3B_PepF"/>
    <property type="match status" value="1"/>
</dbReference>
<evidence type="ECO:0000259" key="7">
    <source>
        <dbReference type="Pfam" id="PF01432"/>
    </source>
</evidence>
<evidence type="ECO:0000256" key="3">
    <source>
        <dbReference type="ARBA" id="ARBA00022801"/>
    </source>
</evidence>
<dbReference type="PANTHER" id="PTHR11804">
    <property type="entry name" value="PROTEASE M3 THIMET OLIGOPEPTIDASE-RELATED"/>
    <property type="match status" value="1"/>
</dbReference>
<evidence type="ECO:0000259" key="8">
    <source>
        <dbReference type="Pfam" id="PF08439"/>
    </source>
</evidence>
<dbReference type="GO" id="GO:0004222">
    <property type="term" value="F:metalloendopeptidase activity"/>
    <property type="evidence" value="ECO:0007669"/>
    <property type="project" value="UniProtKB-UniRule"/>
</dbReference>
<dbReference type="InterPro" id="IPR042088">
    <property type="entry name" value="OligoPept_F_C"/>
</dbReference>
<dbReference type="RefSeq" id="WP_120747164.1">
    <property type="nucleotide sequence ID" value="NZ_RBAH01000006.1"/>
</dbReference>
<protein>
    <recommendedName>
        <fullName evidence="6">Oligopeptidase F</fullName>
        <ecNumber evidence="6">3.4.24.-</ecNumber>
    </recommendedName>
</protein>
<organism evidence="9 10">
    <name type="scientific">Paenibacillus ginsengarvi</name>
    <dbReference type="NCBI Taxonomy" id="400777"/>
    <lineage>
        <taxon>Bacteria</taxon>
        <taxon>Bacillati</taxon>
        <taxon>Bacillota</taxon>
        <taxon>Bacilli</taxon>
        <taxon>Bacillales</taxon>
        <taxon>Paenibacillaceae</taxon>
        <taxon>Paenibacillus</taxon>
    </lineage>
</organism>
<keyword evidence="10" id="KW-1185">Reference proteome</keyword>
<evidence type="ECO:0000256" key="2">
    <source>
        <dbReference type="ARBA" id="ARBA00022723"/>
    </source>
</evidence>
<gene>
    <name evidence="9" type="primary">pepF</name>
    <name evidence="9" type="ORF">D7M11_10550</name>
</gene>
<dbReference type="OrthoDB" id="9766487at2"/>
<dbReference type="NCBIfam" id="TIGR00181">
    <property type="entry name" value="pepF"/>
    <property type="match status" value="1"/>
</dbReference>
<dbReference type="Gene3D" id="1.10.287.830">
    <property type="entry name" value="putative peptidase helix hairpin domain like"/>
    <property type="match status" value="1"/>
</dbReference>
<sequence length="598" mass="67997">MKQVMKRSDVPAASRWRLEDLFPDQKAWDKDYETVKSRLGEMGAFEGKLSDADSIRQCFELEDELSLMTERLYVYASNRHHENTAEPVYQALLDKVKKLAVEVNGSMSYITPEILALPADRLEAFVADPALASYKKTLEDIIRQKQHVLSKPEEALLAQVGNVAQAPGTIFGVLNNADLKFPLVRGDDGEEVELTHGRYIQFLESRNRDVRKGAFEAMYGTYGKLRNTLAATLGANLTKNMFYAKARKYPSALEASLYGDKIPVDVYDNLVAAIHESLPLLHRYMELRKKLLNVDELHMYDLFAPLVDEYKMDITYEEAKQTVLESVKPLGDGYAAIMEQGLEGGWIDVYENEGKRSGAYCSGAFGTHPFVLLNHKDNLSSMFTLTHEMGHAIHSYLSDSNQEYRSAQYTIFLAEVASTLNEALLMNYLLERSTDPKQKMYLLCYYADKFRTTVFRQTMFAEFEQLIYARAEKGESLTHQELCSIYYDLNVRYHGAAMTVDKEIEMEWARIPHFYRSFYVFKYATGFSAAESFAKQILTEGEPAVERYLGFLKSGGSDYSIEILKRAGVDMSTPEPIRQAMSVFEQLIGQMEQLSGAN</sequence>
<keyword evidence="2 6" id="KW-0479">Metal-binding</keyword>
<dbReference type="Pfam" id="PF08439">
    <property type="entry name" value="Peptidase_M3_N"/>
    <property type="match status" value="1"/>
</dbReference>
<dbReference type="GO" id="GO:0006508">
    <property type="term" value="P:proteolysis"/>
    <property type="evidence" value="ECO:0007669"/>
    <property type="project" value="UniProtKB-KW"/>
</dbReference>
<dbReference type="EMBL" id="RBAH01000006">
    <property type="protein sequence ID" value="RKN84958.1"/>
    <property type="molecule type" value="Genomic_DNA"/>
</dbReference>
<evidence type="ECO:0000256" key="6">
    <source>
        <dbReference type="RuleBase" id="RU368091"/>
    </source>
</evidence>
<keyword evidence="3 6" id="KW-0378">Hydrolase</keyword>
<dbReference type="GO" id="GO:0046872">
    <property type="term" value="F:metal ion binding"/>
    <property type="evidence" value="ECO:0007669"/>
    <property type="project" value="UniProtKB-UniRule"/>
</dbReference>
<dbReference type="EC" id="3.4.24.-" evidence="6"/>
<evidence type="ECO:0000256" key="4">
    <source>
        <dbReference type="ARBA" id="ARBA00022833"/>
    </source>
</evidence>
<evidence type="ECO:0000313" key="9">
    <source>
        <dbReference type="EMBL" id="RKN84958.1"/>
    </source>
</evidence>
<dbReference type="Gene3D" id="1.20.140.70">
    <property type="entry name" value="Oligopeptidase f, N-terminal domain"/>
    <property type="match status" value="1"/>
</dbReference>
<comment type="cofactor">
    <cofactor evidence="6">
        <name>Zn(2+)</name>
        <dbReference type="ChEBI" id="CHEBI:29105"/>
    </cofactor>
    <text evidence="6">Binds 1 zinc ion.</text>
</comment>
<accession>A0A3B0CJS2</accession>
<dbReference type="Gene3D" id="1.10.1370.20">
    <property type="entry name" value="Oligoendopeptidase f, C-terminal domain"/>
    <property type="match status" value="1"/>
</dbReference>
<reference evidence="9 10" key="1">
    <citation type="journal article" date="2007" name="Int. J. Syst. Evol. Microbiol.">
        <title>Paenibacillus ginsengarvi sp. nov., isolated from soil from ginseng cultivation.</title>
        <authorList>
            <person name="Yoon M.H."/>
            <person name="Ten L.N."/>
            <person name="Im W.T."/>
        </authorList>
    </citation>
    <scope>NUCLEOTIDE SEQUENCE [LARGE SCALE GENOMIC DNA]</scope>
    <source>
        <strain evidence="9 10">KCTC 13059</strain>
    </source>
</reference>
<dbReference type="GO" id="GO:0006518">
    <property type="term" value="P:peptide metabolic process"/>
    <property type="evidence" value="ECO:0007669"/>
    <property type="project" value="TreeGrafter"/>
</dbReference>
<dbReference type="Proteomes" id="UP000282311">
    <property type="component" value="Unassembled WGS sequence"/>
</dbReference>
<dbReference type="AlphaFoldDB" id="A0A3B0CJS2"/>
<dbReference type="InterPro" id="IPR013647">
    <property type="entry name" value="OligopepF_N_dom"/>
</dbReference>
<dbReference type="PANTHER" id="PTHR11804:SF84">
    <property type="entry name" value="SACCHAROLYSIN"/>
    <property type="match status" value="1"/>
</dbReference>
<comment type="function">
    <text evidence="6">Has oligopeptidase activity and degrades a variety of small bioactive peptides.</text>
</comment>
<dbReference type="InterPro" id="IPR004438">
    <property type="entry name" value="Peptidase_M3B"/>
</dbReference>
<keyword evidence="4 6" id="KW-0862">Zinc</keyword>
<dbReference type="InterPro" id="IPR001567">
    <property type="entry name" value="Pept_M3A_M3B_dom"/>
</dbReference>
<feature type="domain" description="Oligopeptidase F N-terminal" evidence="8">
    <location>
        <begin position="113"/>
        <end position="181"/>
    </location>
</feature>
<dbReference type="SUPFAM" id="SSF55486">
    <property type="entry name" value="Metalloproteases ('zincins'), catalytic domain"/>
    <property type="match status" value="1"/>
</dbReference>
<keyword evidence="5 6" id="KW-0482">Metalloprotease</keyword>
<comment type="similarity">
    <text evidence="6">Belongs to the peptidase M3B family.</text>
</comment>
<feature type="domain" description="Peptidase M3A/M3B catalytic" evidence="7">
    <location>
        <begin position="202"/>
        <end position="582"/>
    </location>
</feature>
<evidence type="ECO:0000256" key="5">
    <source>
        <dbReference type="ARBA" id="ARBA00023049"/>
    </source>
</evidence>
<keyword evidence="1 6" id="KW-0645">Protease</keyword>
<evidence type="ECO:0000313" key="10">
    <source>
        <dbReference type="Proteomes" id="UP000282311"/>
    </source>
</evidence>
<name>A0A3B0CJS2_9BACL</name>
<dbReference type="Pfam" id="PF01432">
    <property type="entry name" value="Peptidase_M3"/>
    <property type="match status" value="1"/>
</dbReference>
<evidence type="ECO:0000256" key="1">
    <source>
        <dbReference type="ARBA" id="ARBA00022670"/>
    </source>
</evidence>
<dbReference type="InterPro" id="IPR045090">
    <property type="entry name" value="Pept_M3A_M3B"/>
</dbReference>
<comment type="caution">
    <text evidence="9">The sequence shown here is derived from an EMBL/GenBank/DDBJ whole genome shotgun (WGS) entry which is preliminary data.</text>
</comment>
<proteinExistence type="inferred from homology"/>